<dbReference type="EMBL" id="JAMWBK010000004">
    <property type="protein sequence ID" value="KAJ8906164.1"/>
    <property type="molecule type" value="Genomic_DNA"/>
</dbReference>
<name>A0AAV8UUF0_9RHOD</name>
<keyword evidence="2" id="KW-1185">Reference proteome</keyword>
<dbReference type="AlphaFoldDB" id="A0AAV8UUF0"/>
<evidence type="ECO:0000313" key="1">
    <source>
        <dbReference type="EMBL" id="KAJ8906164.1"/>
    </source>
</evidence>
<reference evidence="1 2" key="1">
    <citation type="journal article" date="2023" name="Nat. Commun.">
        <title>Origin of minicircular mitochondrial genomes in red algae.</title>
        <authorList>
            <person name="Lee Y."/>
            <person name="Cho C.H."/>
            <person name="Lee Y.M."/>
            <person name="Park S.I."/>
            <person name="Yang J.H."/>
            <person name="West J.A."/>
            <person name="Bhattacharya D."/>
            <person name="Yoon H.S."/>
        </authorList>
    </citation>
    <scope>NUCLEOTIDE SEQUENCE [LARGE SCALE GENOMIC DNA]</scope>
    <source>
        <strain evidence="1 2">CCMP1338</strain>
        <tissue evidence="1">Whole cell</tissue>
    </source>
</reference>
<evidence type="ECO:0000313" key="2">
    <source>
        <dbReference type="Proteomes" id="UP001157974"/>
    </source>
</evidence>
<sequence length="71" mass="8033">MEGYSTTSSPVMMPRDPVSALKMEEKEANILLLQAEGYPTENRKMPRKSATELSLLHSSQSLYSLNRMPFL</sequence>
<protein>
    <submittedName>
        <fullName evidence="1">Uncharacterized protein</fullName>
    </submittedName>
</protein>
<proteinExistence type="predicted"/>
<dbReference type="Proteomes" id="UP001157974">
    <property type="component" value="Unassembled WGS sequence"/>
</dbReference>
<accession>A0AAV8UUF0</accession>
<organism evidence="1 2">
    <name type="scientific">Rhodosorus marinus</name>
    <dbReference type="NCBI Taxonomy" id="101924"/>
    <lineage>
        <taxon>Eukaryota</taxon>
        <taxon>Rhodophyta</taxon>
        <taxon>Stylonematophyceae</taxon>
        <taxon>Stylonematales</taxon>
        <taxon>Stylonemataceae</taxon>
        <taxon>Rhodosorus</taxon>
    </lineage>
</organism>
<gene>
    <name evidence="1" type="ORF">NDN08_002659</name>
</gene>
<comment type="caution">
    <text evidence="1">The sequence shown here is derived from an EMBL/GenBank/DDBJ whole genome shotgun (WGS) entry which is preliminary data.</text>
</comment>